<protein>
    <recommendedName>
        <fullName evidence="2">histidine kinase</fullName>
        <ecNumber evidence="2">2.7.13.3</ecNumber>
    </recommendedName>
</protein>
<dbReference type="NCBIfam" id="TIGR00229">
    <property type="entry name" value="sensory_box"/>
    <property type="match status" value="1"/>
</dbReference>
<dbReference type="FunFam" id="3.30.565.10:FF:000006">
    <property type="entry name" value="Sensor histidine kinase WalK"/>
    <property type="match status" value="1"/>
</dbReference>
<dbReference type="GO" id="GO:0000155">
    <property type="term" value="F:phosphorelay sensor kinase activity"/>
    <property type="evidence" value="ECO:0007669"/>
    <property type="project" value="InterPro"/>
</dbReference>
<evidence type="ECO:0000256" key="3">
    <source>
        <dbReference type="ARBA" id="ARBA00022553"/>
    </source>
</evidence>
<dbReference type="Gene3D" id="1.10.287.130">
    <property type="match status" value="1"/>
</dbReference>
<feature type="domain" description="Histidine kinase" evidence="8">
    <location>
        <begin position="279"/>
        <end position="495"/>
    </location>
</feature>
<evidence type="ECO:0000259" key="8">
    <source>
        <dbReference type="PROSITE" id="PS50109"/>
    </source>
</evidence>
<dbReference type="PANTHER" id="PTHR45453">
    <property type="entry name" value="PHOSPHATE REGULON SENSOR PROTEIN PHOR"/>
    <property type="match status" value="1"/>
</dbReference>
<evidence type="ECO:0000256" key="1">
    <source>
        <dbReference type="ARBA" id="ARBA00000085"/>
    </source>
</evidence>
<organism evidence="10 11">
    <name type="scientific">Mucilaginibacter frigoritolerans</name>
    <dbReference type="NCBI Taxonomy" id="652788"/>
    <lineage>
        <taxon>Bacteria</taxon>
        <taxon>Pseudomonadati</taxon>
        <taxon>Bacteroidota</taxon>
        <taxon>Sphingobacteriia</taxon>
        <taxon>Sphingobacteriales</taxon>
        <taxon>Sphingobacteriaceae</taxon>
        <taxon>Mucilaginibacter</taxon>
    </lineage>
</organism>
<keyword evidence="4" id="KW-0808">Transferase</keyword>
<keyword evidence="7" id="KW-0472">Membrane</keyword>
<comment type="caution">
    <text evidence="10">The sequence shown here is derived from an EMBL/GenBank/DDBJ whole genome shotgun (WGS) entry which is preliminary data.</text>
</comment>
<dbReference type="OrthoDB" id="9813151at2"/>
<dbReference type="Pfam" id="PF13426">
    <property type="entry name" value="PAS_9"/>
    <property type="match status" value="1"/>
</dbReference>
<evidence type="ECO:0000256" key="7">
    <source>
        <dbReference type="ARBA" id="ARBA00023136"/>
    </source>
</evidence>
<dbReference type="Gene3D" id="2.10.70.100">
    <property type="match status" value="1"/>
</dbReference>
<dbReference type="Pfam" id="PF08447">
    <property type="entry name" value="PAS_3"/>
    <property type="match status" value="1"/>
</dbReference>
<dbReference type="SMART" id="SM00388">
    <property type="entry name" value="HisKA"/>
    <property type="match status" value="1"/>
</dbReference>
<evidence type="ECO:0000256" key="6">
    <source>
        <dbReference type="ARBA" id="ARBA00023012"/>
    </source>
</evidence>
<dbReference type="RefSeq" id="WP_144908760.1">
    <property type="nucleotide sequence ID" value="NZ_VLLI01000001.1"/>
</dbReference>
<evidence type="ECO:0000256" key="5">
    <source>
        <dbReference type="ARBA" id="ARBA00022777"/>
    </source>
</evidence>
<dbReference type="Proteomes" id="UP000317010">
    <property type="component" value="Unassembled WGS sequence"/>
</dbReference>
<dbReference type="GO" id="GO:0005886">
    <property type="term" value="C:plasma membrane"/>
    <property type="evidence" value="ECO:0007669"/>
    <property type="project" value="TreeGrafter"/>
</dbReference>
<dbReference type="InterPro" id="IPR035965">
    <property type="entry name" value="PAS-like_dom_sf"/>
</dbReference>
<dbReference type="InterPro" id="IPR003594">
    <property type="entry name" value="HATPase_dom"/>
</dbReference>
<dbReference type="SUPFAM" id="SSF55874">
    <property type="entry name" value="ATPase domain of HSP90 chaperone/DNA topoisomerase II/histidine kinase"/>
    <property type="match status" value="1"/>
</dbReference>
<dbReference type="InterPro" id="IPR001610">
    <property type="entry name" value="PAC"/>
</dbReference>
<dbReference type="Pfam" id="PF00512">
    <property type="entry name" value="HisKA"/>
    <property type="match status" value="1"/>
</dbReference>
<dbReference type="PROSITE" id="PS50113">
    <property type="entry name" value="PAC"/>
    <property type="match status" value="1"/>
</dbReference>
<reference evidence="10 11" key="1">
    <citation type="submission" date="2019-07" db="EMBL/GenBank/DDBJ databases">
        <title>Genomic Encyclopedia of Archaeal and Bacterial Type Strains, Phase II (KMG-II): from individual species to whole genera.</title>
        <authorList>
            <person name="Goeker M."/>
        </authorList>
    </citation>
    <scope>NUCLEOTIDE SEQUENCE [LARGE SCALE GENOMIC DNA]</scope>
    <source>
        <strain evidence="10 11">ATCC BAA-1854</strain>
    </source>
</reference>
<evidence type="ECO:0000313" key="10">
    <source>
        <dbReference type="EMBL" id="TWJ04493.1"/>
    </source>
</evidence>
<sequence>MSVDAVTDLPENIFQLIFEKSPGSLLVKANPPYFTILAVSDSYLSITSSTREGIIGKGFFEAFPDDKVYIEENIRARHIFNKVIVTRQKIDVPNYRFDVINEKTKEKEIHFWSCGNTPIFGADNNVAYILNTVVDITEEVNAKEAALESESRLRLATDAAELATWDLDLETQTFVYSPRLAEIFGSPVCTDLSLIDIRSRINPDDMQNIVMKAYFEALVTGNYLYEVRVNWPNGSLHWVRTQGVVIKDEKKRPVRMLGTILDITESKRDEIRKNDFIAMASHELKTPLTSIKAYLQILAKKLSPLQDTFVTNALMKAGYQVNKMSDLIHGFLDLSKLESGKLQLQEQLFDINKLITDVIADINAVSVGNYIKFKYREPIFINADKEKIEQVISNFLSNAIKYSDKGSKIHIGSKKDESNLVVSVADEGIGIKLKDQEKLFQRFYRVESEKMKNISGFGIGLYLASEIILRHKGRIWVESDDNAGSTFYFSLPLPDVSK</sequence>
<gene>
    <name evidence="10" type="ORF">JN11_00202</name>
</gene>
<evidence type="ECO:0000313" key="11">
    <source>
        <dbReference type="Proteomes" id="UP000317010"/>
    </source>
</evidence>
<dbReference type="InterPro" id="IPR005467">
    <property type="entry name" value="His_kinase_dom"/>
</dbReference>
<dbReference type="InterPro" id="IPR000700">
    <property type="entry name" value="PAS-assoc_C"/>
</dbReference>
<dbReference type="GO" id="GO:0016036">
    <property type="term" value="P:cellular response to phosphate starvation"/>
    <property type="evidence" value="ECO:0007669"/>
    <property type="project" value="TreeGrafter"/>
</dbReference>
<accession>A0A562UFH7</accession>
<dbReference type="Gene3D" id="3.30.450.20">
    <property type="entry name" value="PAS domain"/>
    <property type="match status" value="2"/>
</dbReference>
<feature type="domain" description="PAC" evidence="9">
    <location>
        <begin position="223"/>
        <end position="275"/>
    </location>
</feature>
<dbReference type="EC" id="2.7.13.3" evidence="2"/>
<dbReference type="InterPro" id="IPR004358">
    <property type="entry name" value="Sig_transdc_His_kin-like_C"/>
</dbReference>
<proteinExistence type="predicted"/>
<dbReference type="InterPro" id="IPR036890">
    <property type="entry name" value="HATPase_C_sf"/>
</dbReference>
<dbReference type="InterPro" id="IPR013655">
    <property type="entry name" value="PAS_fold_3"/>
</dbReference>
<dbReference type="AlphaFoldDB" id="A0A562UFH7"/>
<dbReference type="PROSITE" id="PS50109">
    <property type="entry name" value="HIS_KIN"/>
    <property type="match status" value="1"/>
</dbReference>
<dbReference type="CDD" id="cd00082">
    <property type="entry name" value="HisKA"/>
    <property type="match status" value="1"/>
</dbReference>
<dbReference type="PRINTS" id="PR00344">
    <property type="entry name" value="BCTRLSENSOR"/>
</dbReference>
<keyword evidence="5" id="KW-0418">Kinase</keyword>
<dbReference type="SMART" id="SM00086">
    <property type="entry name" value="PAC"/>
    <property type="match status" value="2"/>
</dbReference>
<dbReference type="SUPFAM" id="SSF47384">
    <property type="entry name" value="Homodimeric domain of signal transducing histidine kinase"/>
    <property type="match status" value="1"/>
</dbReference>
<keyword evidence="6" id="KW-0902">Two-component regulatory system</keyword>
<dbReference type="GO" id="GO:0004721">
    <property type="term" value="F:phosphoprotein phosphatase activity"/>
    <property type="evidence" value="ECO:0007669"/>
    <property type="project" value="TreeGrafter"/>
</dbReference>
<dbReference type="InterPro" id="IPR003661">
    <property type="entry name" value="HisK_dim/P_dom"/>
</dbReference>
<dbReference type="Pfam" id="PF02518">
    <property type="entry name" value="HATPase_c"/>
    <property type="match status" value="1"/>
</dbReference>
<dbReference type="Gene3D" id="3.30.565.10">
    <property type="entry name" value="Histidine kinase-like ATPase, C-terminal domain"/>
    <property type="match status" value="1"/>
</dbReference>
<dbReference type="InterPro" id="IPR000014">
    <property type="entry name" value="PAS"/>
</dbReference>
<keyword evidence="11" id="KW-1185">Reference proteome</keyword>
<dbReference type="SMART" id="SM00387">
    <property type="entry name" value="HATPase_c"/>
    <property type="match status" value="1"/>
</dbReference>
<dbReference type="SUPFAM" id="SSF55785">
    <property type="entry name" value="PYP-like sensor domain (PAS domain)"/>
    <property type="match status" value="2"/>
</dbReference>
<keyword evidence="3" id="KW-0597">Phosphoprotein</keyword>
<dbReference type="PANTHER" id="PTHR45453:SF1">
    <property type="entry name" value="PHOSPHATE REGULON SENSOR PROTEIN PHOR"/>
    <property type="match status" value="1"/>
</dbReference>
<dbReference type="EMBL" id="VLLI01000001">
    <property type="protein sequence ID" value="TWJ04493.1"/>
    <property type="molecule type" value="Genomic_DNA"/>
</dbReference>
<comment type="catalytic activity">
    <reaction evidence="1">
        <text>ATP + protein L-histidine = ADP + protein N-phospho-L-histidine.</text>
        <dbReference type="EC" id="2.7.13.3"/>
    </reaction>
</comment>
<dbReference type="InterPro" id="IPR050351">
    <property type="entry name" value="BphY/WalK/GraS-like"/>
</dbReference>
<evidence type="ECO:0000259" key="9">
    <source>
        <dbReference type="PROSITE" id="PS50113"/>
    </source>
</evidence>
<dbReference type="CDD" id="cd00130">
    <property type="entry name" value="PAS"/>
    <property type="match status" value="1"/>
</dbReference>
<name>A0A562UFH7_9SPHI</name>
<evidence type="ECO:0000256" key="2">
    <source>
        <dbReference type="ARBA" id="ARBA00012438"/>
    </source>
</evidence>
<evidence type="ECO:0000256" key="4">
    <source>
        <dbReference type="ARBA" id="ARBA00022679"/>
    </source>
</evidence>
<dbReference type="InterPro" id="IPR036097">
    <property type="entry name" value="HisK_dim/P_sf"/>
</dbReference>